<dbReference type="InterPro" id="IPR004620">
    <property type="entry name" value="MTHF_reductase_bac"/>
</dbReference>
<evidence type="ECO:0000256" key="6">
    <source>
        <dbReference type="ARBA" id="ARBA00022827"/>
    </source>
</evidence>
<reference evidence="13 14" key="1">
    <citation type="submission" date="2023-11" db="EMBL/GenBank/DDBJ databases">
        <title>MicrobeMod: A computational toolkit for identifying prokaryotic methylation and restriction-modification with nanopore sequencing.</title>
        <authorList>
            <person name="Crits-Christoph A."/>
            <person name="Kang S.C."/>
            <person name="Lee H."/>
            <person name="Ostrov N."/>
        </authorList>
    </citation>
    <scope>NUCLEOTIDE SEQUENCE [LARGE SCALE GENOMIC DNA]</scope>
    <source>
        <strain evidence="13 14">ATCC 49870</strain>
    </source>
</reference>
<comment type="similarity">
    <text evidence="3 12">Belongs to the methylenetetrahydrofolate reductase family.</text>
</comment>
<dbReference type="InterPro" id="IPR029041">
    <property type="entry name" value="FAD-linked_oxidoreductase-like"/>
</dbReference>
<evidence type="ECO:0000256" key="5">
    <source>
        <dbReference type="ARBA" id="ARBA00022630"/>
    </source>
</evidence>
<comment type="pathway">
    <text evidence="2 12">One-carbon metabolism; tetrahydrofolate interconversion.</text>
</comment>
<comment type="cofactor">
    <cofactor evidence="1 12">
        <name>FAD</name>
        <dbReference type="ChEBI" id="CHEBI:57692"/>
    </cofactor>
</comment>
<evidence type="ECO:0000256" key="4">
    <source>
        <dbReference type="ARBA" id="ARBA00022605"/>
    </source>
</evidence>
<comment type="catalytic activity">
    <reaction evidence="11">
        <text>(6S)-5-methyl-5,6,7,8-tetrahydrofolate + NAD(+) = (6R)-5,10-methylene-5,6,7,8-tetrahydrofolate + NADH + H(+)</text>
        <dbReference type="Rhea" id="RHEA:19821"/>
        <dbReference type="ChEBI" id="CHEBI:15378"/>
        <dbReference type="ChEBI" id="CHEBI:15636"/>
        <dbReference type="ChEBI" id="CHEBI:18608"/>
        <dbReference type="ChEBI" id="CHEBI:57540"/>
        <dbReference type="ChEBI" id="CHEBI:57945"/>
        <dbReference type="EC" id="1.5.1.54"/>
    </reaction>
    <physiologicalReaction direction="right-to-left" evidence="11">
        <dbReference type="Rhea" id="RHEA:19823"/>
    </physiologicalReaction>
</comment>
<dbReference type="GO" id="GO:0004489">
    <property type="term" value="F:methylenetetrahydrofolate reductase [NAD(P)H] activity"/>
    <property type="evidence" value="ECO:0007669"/>
    <property type="project" value="UniProtKB-EC"/>
</dbReference>
<dbReference type="Proteomes" id="UP001327459">
    <property type="component" value="Chromosome"/>
</dbReference>
<keyword evidence="6 12" id="KW-0274">FAD</keyword>
<evidence type="ECO:0000256" key="9">
    <source>
        <dbReference type="ARBA" id="ARBA00023167"/>
    </source>
</evidence>
<gene>
    <name evidence="13" type="primary">metF</name>
    <name evidence="13" type="ORF">SR882_11250</name>
</gene>
<dbReference type="Gene3D" id="3.20.20.220">
    <property type="match status" value="1"/>
</dbReference>
<accession>A0ABZ0YWA5</accession>
<evidence type="ECO:0000256" key="7">
    <source>
        <dbReference type="ARBA" id="ARBA00023002"/>
    </source>
</evidence>
<proteinExistence type="inferred from homology"/>
<evidence type="ECO:0000256" key="1">
    <source>
        <dbReference type="ARBA" id="ARBA00001974"/>
    </source>
</evidence>
<dbReference type="PANTHER" id="PTHR45754">
    <property type="entry name" value="METHYLENETETRAHYDROFOLATE REDUCTASE"/>
    <property type="match status" value="1"/>
</dbReference>
<evidence type="ECO:0000313" key="13">
    <source>
        <dbReference type="EMBL" id="WQH16313.1"/>
    </source>
</evidence>
<dbReference type="PANTHER" id="PTHR45754:SF3">
    <property type="entry name" value="METHYLENETETRAHYDROFOLATE REDUCTASE (NADPH)"/>
    <property type="match status" value="1"/>
</dbReference>
<dbReference type="Pfam" id="PF02219">
    <property type="entry name" value="MTHFR"/>
    <property type="match status" value="1"/>
</dbReference>
<dbReference type="EC" id="1.5.1.54" evidence="12"/>
<keyword evidence="8" id="KW-0520">NAD</keyword>
<keyword evidence="7 12" id="KW-0560">Oxidoreductase</keyword>
<evidence type="ECO:0000256" key="8">
    <source>
        <dbReference type="ARBA" id="ARBA00023027"/>
    </source>
</evidence>
<keyword evidence="9" id="KW-0486">Methionine biosynthesis</keyword>
<sequence length="280" mass="31134">MPIPVSCEFFPPKSDDGEAKLREVYQTLARAIDPEYFSVTFGAGGSTQTRTFETVREIQRDSGVPAAPHLSCIGSSREGIGQILDDYREQGIRRIVALRGDLPSGMQDPGDFRYANELVAFIREYSGDWFHVEVAAYPEIHPQAASADDDLANFKRKVEAGADAAITQYFYSIEAYRRFLDDCERLDIAVPIVPGVMPITNYQQLARFSDMCGADIPRWLRKRLEAFGDDLESLRAFGHDVVAELCRQLVDAGAPGIHFYAMNRSGPVIRLCKDAGLVAD</sequence>
<keyword evidence="4" id="KW-0028">Amino-acid biosynthesis</keyword>
<dbReference type="InterPro" id="IPR003171">
    <property type="entry name" value="Mehydrof_redctse-like"/>
</dbReference>
<organism evidence="13 14">
    <name type="scientific">Guyparkeria halophila</name>
    <dbReference type="NCBI Taxonomy" id="47960"/>
    <lineage>
        <taxon>Bacteria</taxon>
        <taxon>Pseudomonadati</taxon>
        <taxon>Pseudomonadota</taxon>
        <taxon>Gammaproteobacteria</taxon>
        <taxon>Chromatiales</taxon>
        <taxon>Thioalkalibacteraceae</taxon>
        <taxon>Guyparkeria</taxon>
    </lineage>
</organism>
<evidence type="ECO:0000313" key="14">
    <source>
        <dbReference type="Proteomes" id="UP001327459"/>
    </source>
</evidence>
<keyword evidence="5 12" id="KW-0285">Flavoprotein</keyword>
<keyword evidence="14" id="KW-1185">Reference proteome</keyword>
<dbReference type="EMBL" id="CP140153">
    <property type="protein sequence ID" value="WQH16313.1"/>
    <property type="molecule type" value="Genomic_DNA"/>
</dbReference>
<evidence type="ECO:0000256" key="12">
    <source>
        <dbReference type="RuleBase" id="RU003862"/>
    </source>
</evidence>
<dbReference type="RefSeq" id="WP_322521311.1">
    <property type="nucleotide sequence ID" value="NZ_CP140153.1"/>
</dbReference>
<dbReference type="SUPFAM" id="SSF51730">
    <property type="entry name" value="FAD-linked oxidoreductase"/>
    <property type="match status" value="1"/>
</dbReference>
<comment type="pathway">
    <text evidence="10">Amino-acid biosynthesis; L-methionine biosynthesis via de novo pathway.</text>
</comment>
<evidence type="ECO:0000256" key="3">
    <source>
        <dbReference type="ARBA" id="ARBA00006743"/>
    </source>
</evidence>
<dbReference type="NCBIfam" id="TIGR00676">
    <property type="entry name" value="fadh2"/>
    <property type="match status" value="1"/>
</dbReference>
<name>A0ABZ0YWA5_9GAMM</name>
<evidence type="ECO:0000256" key="10">
    <source>
        <dbReference type="ARBA" id="ARBA00034478"/>
    </source>
</evidence>
<dbReference type="CDD" id="cd00537">
    <property type="entry name" value="MTHFR"/>
    <property type="match status" value="1"/>
</dbReference>
<evidence type="ECO:0000256" key="2">
    <source>
        <dbReference type="ARBA" id="ARBA00004777"/>
    </source>
</evidence>
<evidence type="ECO:0000256" key="11">
    <source>
        <dbReference type="ARBA" id="ARBA00048628"/>
    </source>
</evidence>
<protein>
    <recommendedName>
        <fullName evidence="12">Methylenetetrahydrofolate reductase</fullName>
        <ecNumber evidence="12">1.5.1.54</ecNumber>
    </recommendedName>
</protein>